<proteinExistence type="predicted"/>
<name>A0YEP6_9GAMM</name>
<dbReference type="eggNOG" id="COG2035">
    <property type="taxonomic scope" value="Bacteria"/>
</dbReference>
<evidence type="ECO:0000313" key="2">
    <source>
        <dbReference type="EMBL" id="EAW30882.1"/>
    </source>
</evidence>
<reference evidence="2 3" key="1">
    <citation type="journal article" date="2010" name="J. Bacteriol.">
        <title>Genome sequence of the oligotrophic marine Gammaproteobacterium HTCC2143, isolated from the Oregon Coast.</title>
        <authorList>
            <person name="Oh H.M."/>
            <person name="Kang I."/>
            <person name="Ferriera S."/>
            <person name="Giovannoni S.J."/>
            <person name="Cho J.C."/>
        </authorList>
    </citation>
    <scope>NUCLEOTIDE SEQUENCE [LARGE SCALE GENOMIC DNA]</scope>
    <source>
        <strain evidence="2 3">HTCC2143</strain>
    </source>
</reference>
<dbReference type="AlphaFoldDB" id="A0YEP6"/>
<feature type="transmembrane region" description="Helical" evidence="1">
    <location>
        <begin position="200"/>
        <end position="221"/>
    </location>
</feature>
<dbReference type="EMBL" id="AAVT01000006">
    <property type="protein sequence ID" value="EAW30882.1"/>
    <property type="molecule type" value="Genomic_DNA"/>
</dbReference>
<protein>
    <recommendedName>
        <fullName evidence="4">DUF368 domain-containing protein</fullName>
    </recommendedName>
</protein>
<dbReference type="STRING" id="247633.GP2143_03124"/>
<dbReference type="InterPro" id="IPR007163">
    <property type="entry name" value="VCA0040-like"/>
</dbReference>
<sequence length="312" mass="33475">MNKTVKMPRLAGIYLRGLAMGAADVVPGVSGGTVAFITGIYEELIESVKSINPNALKILVKDGVGACWTSINGSFLTVLLLGIMTSVVSLAKVITYLLDAHPLVVWSFFLGLIAASSIHMIKQVKGWSPTAILMLVLGVVVAYGVAEIRPSEVTPTLLIFFGAGCVAICAMILPGISGSFILLLMGMYSHVLTALKDVQLLPIVVFAAGCGTGLLSFSQVLSWMFKQYHDRTMALLTGFLMGSLNLVWPWKQTLSYYQNSSGEQLPLQQANVWPWAYQSITGLEANLPLCVLFVVLGLIAVYLLEKVGSKSG</sequence>
<feature type="transmembrane region" description="Helical" evidence="1">
    <location>
        <begin position="285"/>
        <end position="304"/>
    </location>
</feature>
<dbReference type="Proteomes" id="UP000004931">
    <property type="component" value="Unassembled WGS sequence"/>
</dbReference>
<dbReference type="PANTHER" id="PTHR37308:SF1">
    <property type="entry name" value="POLYPRENYL-PHOSPHATE TRANSPORTER"/>
    <property type="match status" value="1"/>
</dbReference>
<keyword evidence="3" id="KW-1185">Reference proteome</keyword>
<comment type="caution">
    <text evidence="2">The sequence shown here is derived from an EMBL/GenBank/DDBJ whole genome shotgun (WGS) entry which is preliminary data.</text>
</comment>
<gene>
    <name evidence="2" type="ORF">GP2143_03124</name>
</gene>
<evidence type="ECO:0000256" key="1">
    <source>
        <dbReference type="SAM" id="Phobius"/>
    </source>
</evidence>
<keyword evidence="1" id="KW-0812">Transmembrane</keyword>
<feature type="transmembrane region" description="Helical" evidence="1">
    <location>
        <begin position="127"/>
        <end position="146"/>
    </location>
</feature>
<feature type="transmembrane region" description="Helical" evidence="1">
    <location>
        <begin position="158"/>
        <end position="188"/>
    </location>
</feature>
<organism evidence="2 3">
    <name type="scientific">marine gamma proteobacterium HTCC2143</name>
    <dbReference type="NCBI Taxonomy" id="247633"/>
    <lineage>
        <taxon>Bacteria</taxon>
        <taxon>Pseudomonadati</taxon>
        <taxon>Pseudomonadota</taxon>
        <taxon>Gammaproteobacteria</taxon>
        <taxon>Cellvibrionales</taxon>
        <taxon>Spongiibacteraceae</taxon>
        <taxon>BD1-7 clade</taxon>
    </lineage>
</organism>
<accession>A0YEP6</accession>
<evidence type="ECO:0000313" key="3">
    <source>
        <dbReference type="Proteomes" id="UP000004931"/>
    </source>
</evidence>
<dbReference type="Pfam" id="PF04018">
    <property type="entry name" value="VCA0040-like"/>
    <property type="match status" value="1"/>
</dbReference>
<feature type="transmembrane region" description="Helical" evidence="1">
    <location>
        <begin position="103"/>
        <end position="121"/>
    </location>
</feature>
<keyword evidence="1" id="KW-1133">Transmembrane helix</keyword>
<keyword evidence="1" id="KW-0472">Membrane</keyword>
<feature type="transmembrane region" description="Helical" evidence="1">
    <location>
        <begin position="233"/>
        <end position="250"/>
    </location>
</feature>
<evidence type="ECO:0008006" key="4">
    <source>
        <dbReference type="Google" id="ProtNLM"/>
    </source>
</evidence>
<dbReference type="PANTHER" id="PTHR37308">
    <property type="entry name" value="INTEGRAL MEMBRANE PROTEIN"/>
    <property type="match status" value="1"/>
</dbReference>
<feature type="transmembrane region" description="Helical" evidence="1">
    <location>
        <begin position="71"/>
        <end position="91"/>
    </location>
</feature>